<dbReference type="PANTHER" id="PTHR46517">
    <property type="entry name" value="FRUCTOSE-2,6-BISPHOSPHATASE TIGAR"/>
    <property type="match status" value="1"/>
</dbReference>
<dbReference type="Pfam" id="PF00300">
    <property type="entry name" value="His_Phos_1"/>
    <property type="match status" value="1"/>
</dbReference>
<dbReference type="GO" id="GO:0045820">
    <property type="term" value="P:negative regulation of glycolytic process"/>
    <property type="evidence" value="ECO:0007669"/>
    <property type="project" value="TreeGrafter"/>
</dbReference>
<reference evidence="3" key="1">
    <citation type="submission" date="2020-05" db="EMBL/GenBank/DDBJ databases">
        <title>Phylogenomic resolution of chytrid fungi.</title>
        <authorList>
            <person name="Stajich J.E."/>
            <person name="Amses K."/>
            <person name="Simmons R."/>
            <person name="Seto K."/>
            <person name="Myers J."/>
            <person name="Bonds A."/>
            <person name="Quandt C.A."/>
            <person name="Barry K."/>
            <person name="Liu P."/>
            <person name="Grigoriev I."/>
            <person name="Longcore J.E."/>
            <person name="James T.Y."/>
        </authorList>
    </citation>
    <scope>NUCLEOTIDE SEQUENCE</scope>
    <source>
        <strain evidence="3">JEL0476</strain>
    </source>
</reference>
<dbReference type="PANTHER" id="PTHR46517:SF1">
    <property type="entry name" value="FRUCTOSE-2,6-BISPHOSPHATASE TIGAR"/>
    <property type="match status" value="1"/>
</dbReference>
<gene>
    <name evidence="3" type="ORF">HK099_008674</name>
</gene>
<dbReference type="GO" id="GO:0005829">
    <property type="term" value="C:cytosol"/>
    <property type="evidence" value="ECO:0007669"/>
    <property type="project" value="TreeGrafter"/>
</dbReference>
<evidence type="ECO:0000313" key="3">
    <source>
        <dbReference type="EMBL" id="KAJ3208688.1"/>
    </source>
</evidence>
<dbReference type="GO" id="GO:0004331">
    <property type="term" value="F:fructose-2,6-bisphosphate 2-phosphatase activity"/>
    <property type="evidence" value="ECO:0007669"/>
    <property type="project" value="TreeGrafter"/>
</dbReference>
<name>A0AAD5XWS2_9FUNG</name>
<dbReference type="InterPro" id="IPR013078">
    <property type="entry name" value="His_Pase_superF_clade-1"/>
</dbReference>
<protein>
    <submittedName>
        <fullName evidence="3">Uncharacterized protein</fullName>
    </submittedName>
</protein>
<keyword evidence="1" id="KW-0378">Hydrolase</keyword>
<dbReference type="Proteomes" id="UP001211065">
    <property type="component" value="Unassembled WGS sequence"/>
</dbReference>
<dbReference type="SUPFAM" id="SSF53254">
    <property type="entry name" value="Phosphoglycerate mutase-like"/>
    <property type="match status" value="1"/>
</dbReference>
<evidence type="ECO:0000256" key="2">
    <source>
        <dbReference type="PIRSR" id="PIRSR613078-2"/>
    </source>
</evidence>
<dbReference type="EMBL" id="JADGJW010000981">
    <property type="protein sequence ID" value="KAJ3208688.1"/>
    <property type="molecule type" value="Genomic_DNA"/>
</dbReference>
<evidence type="ECO:0000256" key="1">
    <source>
        <dbReference type="ARBA" id="ARBA00022801"/>
    </source>
</evidence>
<dbReference type="AlphaFoldDB" id="A0AAD5XWS2"/>
<feature type="non-terminal residue" evidence="3">
    <location>
        <position position="373"/>
    </location>
</feature>
<comment type="caution">
    <text evidence="3">The sequence shown here is derived from an EMBL/GenBank/DDBJ whole genome shotgun (WGS) entry which is preliminary data.</text>
</comment>
<organism evidence="3 4">
    <name type="scientific">Clydaea vesicula</name>
    <dbReference type="NCBI Taxonomy" id="447962"/>
    <lineage>
        <taxon>Eukaryota</taxon>
        <taxon>Fungi</taxon>
        <taxon>Fungi incertae sedis</taxon>
        <taxon>Chytridiomycota</taxon>
        <taxon>Chytridiomycota incertae sedis</taxon>
        <taxon>Chytridiomycetes</taxon>
        <taxon>Lobulomycetales</taxon>
        <taxon>Lobulomycetaceae</taxon>
        <taxon>Clydaea</taxon>
    </lineage>
</organism>
<keyword evidence="4" id="KW-1185">Reference proteome</keyword>
<proteinExistence type="predicted"/>
<sequence length="373" mass="42701">AETDVNSQVPRVLQGQSDTDLNEAGLKQAIALAKYLKKETFDHFYCSDLKRSQQTLKEIQKFHPSVPVHLRQELREQDLGNLTGLSWPLAKKILKKADKSMEEYMETNGTGESNQNFFERTQNFYTEIVKKHLVEPHSEILKKNMQIFENNLKLIDNEKVDKTPNDSELKSIPIERRTSREILSSKCSLNSLLPGSIPSDDDLTAVGSKNNSCHLNIPQQQPQQKLDSLKNLKKVLLEKQIKMKETKILLMTHGGFIQNLLKFLKDELHFELKCEYSHGFPKCTGIYKFLITKIEKPNFDYDWLGKIVLINGLSHLAVQIKKEYSKENLTDSNSSKSSLDKSTIPEFVKSNSFNAAIHRVGSDPNINRKNLGW</sequence>
<dbReference type="InterPro" id="IPR051695">
    <property type="entry name" value="Phosphoglycerate_Mutase"/>
</dbReference>
<dbReference type="Gene3D" id="3.40.50.1240">
    <property type="entry name" value="Phosphoglycerate mutase-like"/>
    <property type="match status" value="1"/>
</dbReference>
<dbReference type="CDD" id="cd07067">
    <property type="entry name" value="HP_PGM_like"/>
    <property type="match status" value="1"/>
</dbReference>
<evidence type="ECO:0000313" key="4">
    <source>
        <dbReference type="Proteomes" id="UP001211065"/>
    </source>
</evidence>
<accession>A0AAD5XWS2</accession>
<feature type="binding site" evidence="2">
    <location>
        <position position="51"/>
    </location>
    <ligand>
        <name>substrate</name>
    </ligand>
</feature>
<dbReference type="GO" id="GO:0043456">
    <property type="term" value="P:regulation of pentose-phosphate shunt"/>
    <property type="evidence" value="ECO:0007669"/>
    <property type="project" value="TreeGrafter"/>
</dbReference>
<dbReference type="InterPro" id="IPR029033">
    <property type="entry name" value="His_PPase_superfam"/>
</dbReference>